<gene>
    <name evidence="2" type="ORF">J3D65DRAFT_392299</name>
</gene>
<dbReference type="EMBL" id="JBBPEH010000007">
    <property type="protein sequence ID" value="KAK7535866.1"/>
    <property type="molecule type" value="Genomic_DNA"/>
</dbReference>
<evidence type="ECO:0000313" key="3">
    <source>
        <dbReference type="Proteomes" id="UP001360953"/>
    </source>
</evidence>
<proteinExistence type="predicted"/>
<reference evidence="2 3" key="1">
    <citation type="submission" date="2024-04" db="EMBL/GenBank/DDBJ databases">
        <title>Phyllosticta paracitricarpa is synonymous to the EU quarantine fungus P. citricarpa based on phylogenomic analyses.</title>
        <authorList>
            <consortium name="Lawrence Berkeley National Laboratory"/>
            <person name="Van ingen-buijs V.A."/>
            <person name="Van westerhoven A.C."/>
            <person name="Haridas S."/>
            <person name="Skiadas P."/>
            <person name="Martin F."/>
            <person name="Groenewald J.Z."/>
            <person name="Crous P.W."/>
            <person name="Seidl M.F."/>
        </authorList>
    </citation>
    <scope>NUCLEOTIDE SEQUENCE [LARGE SCALE GENOMIC DNA]</scope>
    <source>
        <strain evidence="2 3">CPC 17464</strain>
    </source>
</reference>
<comment type="caution">
    <text evidence="2">The sequence shown here is derived from an EMBL/GenBank/DDBJ whole genome shotgun (WGS) entry which is preliminary data.</text>
</comment>
<keyword evidence="3" id="KW-1185">Reference proteome</keyword>
<accession>A0ABR1LKZ0</accession>
<dbReference type="RefSeq" id="XP_066654282.1">
    <property type="nucleotide sequence ID" value="XM_066795855.1"/>
</dbReference>
<evidence type="ECO:0000256" key="1">
    <source>
        <dbReference type="SAM" id="MobiDB-lite"/>
    </source>
</evidence>
<name>A0ABR1LKZ0_9PEZI</name>
<feature type="region of interest" description="Disordered" evidence="1">
    <location>
        <begin position="120"/>
        <end position="145"/>
    </location>
</feature>
<evidence type="ECO:0000313" key="2">
    <source>
        <dbReference type="EMBL" id="KAK7535866.1"/>
    </source>
</evidence>
<feature type="compositionally biased region" description="Basic residues" evidence="1">
    <location>
        <begin position="127"/>
        <end position="139"/>
    </location>
</feature>
<dbReference type="Proteomes" id="UP001360953">
    <property type="component" value="Unassembled WGS sequence"/>
</dbReference>
<organism evidence="2 3">
    <name type="scientific">Phyllosticta citribraziliensis</name>
    <dbReference type="NCBI Taxonomy" id="989973"/>
    <lineage>
        <taxon>Eukaryota</taxon>
        <taxon>Fungi</taxon>
        <taxon>Dikarya</taxon>
        <taxon>Ascomycota</taxon>
        <taxon>Pezizomycotina</taxon>
        <taxon>Dothideomycetes</taxon>
        <taxon>Dothideomycetes incertae sedis</taxon>
        <taxon>Botryosphaeriales</taxon>
        <taxon>Phyllostictaceae</taxon>
        <taxon>Phyllosticta</taxon>
    </lineage>
</organism>
<protein>
    <submittedName>
        <fullName evidence="2">Uncharacterized protein</fullName>
    </submittedName>
</protein>
<sequence>MLWAKGTILAQGLPTERMQALHSFCHYCTLLGAPDGQVSTPRATLASALLGPILHSRPLSPAPPALSSAAPTSHGAGSRALLPLRPSSLGHVLCVRVLLSGRVLHDTVAASLVDGPAAAAVRSAQPGKHHHHYHHHQHHPLLSAPPASQSCQTAPLLLSFVSRSPASLDCLSRLGSHRRPSPAPANQPSSHCAPPCLAVYMCSASKPQAASHIPDTFFFFFFLNSFVATCLLGRQQAEGLTGAT</sequence>
<dbReference type="GeneID" id="92028761"/>